<sequence>MSKIATDVDVGEDAIARCVAQRRGKIVERRRRQGATARSLSAEFRALRWKEVGGILVCHDLQQDIDKYVKREDEAREKVEDFIDTYGGLDLVSEEEMLAVAEFHPQAKVEKMWGRVAKKAIRALAWHIRILLTYTQLRLELHVDLAQGCRSGLRSGHASTEEQRAILSAFSSKDEYRVQKQRLPGVEGEVVTGRFVLLDQSYNEIARVREAIARVTSLCPEDEEEDNEEADEED</sequence>
<reference evidence="1" key="2">
    <citation type="submission" date="2020-09" db="EMBL/GenBank/DDBJ databases">
        <title>Reference genome assembly for Australian Ascochyta lentis isolate Al4.</title>
        <authorList>
            <person name="Lee R.C."/>
            <person name="Farfan-Caceres L.M."/>
            <person name="Debler J.W."/>
            <person name="Williams A.H."/>
            <person name="Henares B.M."/>
        </authorList>
    </citation>
    <scope>NUCLEOTIDE SEQUENCE</scope>
    <source>
        <strain evidence="1">Al4</strain>
    </source>
</reference>
<reference evidence="1" key="1">
    <citation type="submission" date="2018-12" db="EMBL/GenBank/DDBJ databases">
        <authorList>
            <person name="Syme R.A."/>
            <person name="Farfan-Caceres L."/>
            <person name="Lichtenzveig J."/>
        </authorList>
    </citation>
    <scope>NUCLEOTIDE SEQUENCE</scope>
    <source>
        <strain evidence="1">Al4</strain>
    </source>
</reference>
<evidence type="ECO:0000313" key="2">
    <source>
        <dbReference type="Proteomes" id="UP000651452"/>
    </source>
</evidence>
<dbReference type="AlphaFoldDB" id="A0A8H7IZB4"/>
<dbReference type="OrthoDB" id="3776686at2759"/>
<accession>A0A8H7IZB4</accession>
<protein>
    <submittedName>
        <fullName evidence="1">Uncharacterized protein</fullName>
    </submittedName>
</protein>
<keyword evidence="2" id="KW-1185">Reference proteome</keyword>
<dbReference type="EMBL" id="RZGK01000012">
    <property type="protein sequence ID" value="KAF9695089.1"/>
    <property type="molecule type" value="Genomic_DNA"/>
</dbReference>
<proteinExistence type="predicted"/>
<name>A0A8H7IZB4_9PLEO</name>
<comment type="caution">
    <text evidence="1">The sequence shown here is derived from an EMBL/GenBank/DDBJ whole genome shotgun (WGS) entry which is preliminary data.</text>
</comment>
<evidence type="ECO:0000313" key="1">
    <source>
        <dbReference type="EMBL" id="KAF9695089.1"/>
    </source>
</evidence>
<gene>
    <name evidence="1" type="ORF">EKO04_006977</name>
</gene>
<organism evidence="1 2">
    <name type="scientific">Ascochyta lentis</name>
    <dbReference type="NCBI Taxonomy" id="205686"/>
    <lineage>
        <taxon>Eukaryota</taxon>
        <taxon>Fungi</taxon>
        <taxon>Dikarya</taxon>
        <taxon>Ascomycota</taxon>
        <taxon>Pezizomycotina</taxon>
        <taxon>Dothideomycetes</taxon>
        <taxon>Pleosporomycetidae</taxon>
        <taxon>Pleosporales</taxon>
        <taxon>Pleosporineae</taxon>
        <taxon>Didymellaceae</taxon>
        <taxon>Ascochyta</taxon>
    </lineage>
</organism>
<dbReference type="Proteomes" id="UP000651452">
    <property type="component" value="Unassembled WGS sequence"/>
</dbReference>